<keyword evidence="3" id="KW-1185">Reference proteome</keyword>
<dbReference type="Proteomes" id="UP000776252">
    <property type="component" value="Unassembled WGS sequence"/>
</dbReference>
<dbReference type="Pfam" id="PF20037">
    <property type="entry name" value="DUF6440"/>
    <property type="match status" value="1"/>
</dbReference>
<dbReference type="RefSeq" id="WP_216150608.1">
    <property type="nucleotide sequence ID" value="NZ_JAHLDV010000043.1"/>
</dbReference>
<gene>
    <name evidence="2" type="ORF">KPL37_14905</name>
</gene>
<feature type="domain" description="DUF6440" evidence="1">
    <location>
        <begin position="12"/>
        <end position="60"/>
    </location>
</feature>
<evidence type="ECO:0000259" key="1">
    <source>
        <dbReference type="Pfam" id="PF20037"/>
    </source>
</evidence>
<dbReference type="EMBL" id="JAHLDV010000043">
    <property type="protein sequence ID" value="MBU3161013.1"/>
    <property type="molecule type" value="Genomic_DNA"/>
</dbReference>
<proteinExistence type="predicted"/>
<reference evidence="2 3" key="1">
    <citation type="submission" date="2021-06" db="EMBL/GenBank/DDBJ databases">
        <title>Clostridia strains as spoilage organisms.</title>
        <authorList>
            <person name="Wambui J."/>
            <person name="Stephan R."/>
            <person name="Stevens M.J.A."/>
        </authorList>
    </citation>
    <scope>NUCLEOTIDE SEQUENCE [LARGE SCALE GENOMIC DNA]</scope>
    <source>
        <strain evidence="2 3">DSM 14204</strain>
    </source>
</reference>
<accession>A0ABS6BVU0</accession>
<name>A0ABS6BVU0_9CLOT</name>
<sequence>MFNNSKNKNISKTIYDSEYKIAVRCKAITNTDLITNYFINIEGSNGGITLLLDKDGNSMLSQIKL</sequence>
<comment type="caution">
    <text evidence="2">The sequence shown here is derived from an EMBL/GenBank/DDBJ whole genome shotgun (WGS) entry which is preliminary data.</text>
</comment>
<dbReference type="InterPro" id="IPR045515">
    <property type="entry name" value="DUF6440"/>
</dbReference>
<evidence type="ECO:0000313" key="3">
    <source>
        <dbReference type="Proteomes" id="UP000776252"/>
    </source>
</evidence>
<organism evidence="2 3">
    <name type="scientific">Clostridium frigoris</name>
    <dbReference type="NCBI Taxonomy" id="205327"/>
    <lineage>
        <taxon>Bacteria</taxon>
        <taxon>Bacillati</taxon>
        <taxon>Bacillota</taxon>
        <taxon>Clostridia</taxon>
        <taxon>Eubacteriales</taxon>
        <taxon>Clostridiaceae</taxon>
        <taxon>Clostridium</taxon>
    </lineage>
</organism>
<evidence type="ECO:0000313" key="2">
    <source>
        <dbReference type="EMBL" id="MBU3161013.1"/>
    </source>
</evidence>
<protein>
    <recommendedName>
        <fullName evidence="1">DUF6440 domain-containing protein</fullName>
    </recommendedName>
</protein>